<sequence length="338" mass="37226">MNSDHSAHPDGGPAGAGSPVTGPGAHPDGGPGAHPAAAGLAAIRADYPTLSWDRAERVDEGWDHVVVICHGCHGDDALGHRDLVFRFPDDEQALTQLPTEIAVLEHLAGRVEAALPRYSHAPEHGRFAGYPLVRGQRLTPELLHSLPHPEKTVIAGQLGALLSALHIQDVSGPPLDRVPYSYQPENLDFVRGIVAHDLPSVFTPDEMRTAHEICDEVGALQSTLLPRVFLHNDVYSRHLYWDRDSAPGQLGLIDFTDMCLGDPAVDFAELYEYGPRFVEGVLARYVGRVDDTFLDRAWTYQRLAALYMIAGHLYYGVETWEYARAAFDRCRSPHRPRA</sequence>
<comment type="caution">
    <text evidence="5">The sequence shown here is derived from an EMBL/GenBank/DDBJ whole genome shotgun (WGS) entry which is preliminary data.</text>
</comment>
<evidence type="ECO:0000313" key="5">
    <source>
        <dbReference type="EMBL" id="TCW24108.1"/>
    </source>
</evidence>
<dbReference type="EMBL" id="JBFTEZ010000002">
    <property type="protein sequence ID" value="MEX6464552.1"/>
    <property type="molecule type" value="Genomic_DNA"/>
</dbReference>
<dbReference type="EMBL" id="SMCX01000008">
    <property type="protein sequence ID" value="TCW24108.1"/>
    <property type="molecule type" value="Genomic_DNA"/>
</dbReference>
<dbReference type="Proteomes" id="UP000295805">
    <property type="component" value="Unassembled WGS sequence"/>
</dbReference>
<evidence type="ECO:0000313" key="7">
    <source>
        <dbReference type="Proteomes" id="UP001560293"/>
    </source>
</evidence>
<accession>A0A4V2W805</accession>
<dbReference type="GeneID" id="89529568"/>
<protein>
    <submittedName>
        <fullName evidence="5">Aminoglycoside 2''-phosphotransferase</fullName>
    </submittedName>
    <submittedName>
        <fullName evidence="3">Aminoglycoside phosphotransferase family protein</fullName>
        <ecNumber evidence="4">2.7.1.-</ecNumber>
    </submittedName>
</protein>
<keyword evidence="7" id="KW-1185">Reference proteome</keyword>
<evidence type="ECO:0000313" key="3">
    <source>
        <dbReference type="EMBL" id="MCT2117051.1"/>
    </source>
</evidence>
<evidence type="ECO:0000256" key="1">
    <source>
        <dbReference type="SAM" id="MobiDB-lite"/>
    </source>
</evidence>
<feature type="domain" description="Aminoglycoside phosphotransferase" evidence="2">
    <location>
        <begin position="60"/>
        <end position="286"/>
    </location>
</feature>
<dbReference type="RefSeq" id="WP_232303121.1">
    <property type="nucleotide sequence ID" value="NZ_CP143053.1"/>
</dbReference>
<organism evidence="5 6">
    <name type="scientific">Dietzia cinnamea</name>
    <dbReference type="NCBI Taxonomy" id="321318"/>
    <lineage>
        <taxon>Bacteria</taxon>
        <taxon>Bacillati</taxon>
        <taxon>Actinomycetota</taxon>
        <taxon>Actinomycetes</taxon>
        <taxon>Mycobacteriales</taxon>
        <taxon>Dietziaceae</taxon>
        <taxon>Dietzia</taxon>
    </lineage>
</organism>
<feature type="region of interest" description="Disordered" evidence="1">
    <location>
        <begin position="1"/>
        <end position="36"/>
    </location>
</feature>
<name>A0A4V2W805_9ACTN</name>
<dbReference type="Pfam" id="PF01636">
    <property type="entry name" value="APH"/>
    <property type="match status" value="1"/>
</dbReference>
<reference evidence="7" key="3">
    <citation type="submission" date="2024-07" db="EMBL/GenBank/DDBJ databases">
        <title>Pseudomonas strain that inhibits Aeromonas fish pathogens.</title>
        <authorList>
            <person name="Wildschutte H."/>
        </authorList>
    </citation>
    <scope>NUCLEOTIDE SEQUENCE [LARGE SCALE GENOMIC DNA]</scope>
    <source>
        <strain evidence="7">n60</strain>
    </source>
</reference>
<evidence type="ECO:0000259" key="2">
    <source>
        <dbReference type="Pfam" id="PF01636"/>
    </source>
</evidence>
<reference evidence="4" key="4">
    <citation type="submission" date="2024-07" db="EMBL/GenBank/DDBJ databases">
        <authorList>
            <person name="Wildschutte H."/>
        </authorList>
    </citation>
    <scope>NUCLEOTIDE SEQUENCE</scope>
    <source>
        <strain evidence="4">N60</strain>
    </source>
</reference>
<evidence type="ECO:0000313" key="6">
    <source>
        <dbReference type="Proteomes" id="UP000295805"/>
    </source>
</evidence>
<dbReference type="Proteomes" id="UP001206890">
    <property type="component" value="Unassembled WGS sequence"/>
</dbReference>
<dbReference type="AlphaFoldDB" id="A0A4V2W805"/>
<gene>
    <name evidence="4" type="ORF">AB6N35_09375</name>
    <name evidence="5" type="ORF">EDD19_10844</name>
    <name evidence="3" type="ORF">M3D93_04675</name>
</gene>
<dbReference type="Gene3D" id="3.90.1200.10">
    <property type="match status" value="1"/>
</dbReference>
<evidence type="ECO:0000313" key="4">
    <source>
        <dbReference type="EMBL" id="MEX6464552.1"/>
    </source>
</evidence>
<dbReference type="PANTHER" id="PTHR21310">
    <property type="entry name" value="AMINOGLYCOSIDE PHOSPHOTRANSFERASE-RELATED-RELATED"/>
    <property type="match status" value="1"/>
</dbReference>
<dbReference type="SUPFAM" id="SSF56112">
    <property type="entry name" value="Protein kinase-like (PK-like)"/>
    <property type="match status" value="1"/>
</dbReference>
<reference evidence="5 6" key="1">
    <citation type="submission" date="2019-03" db="EMBL/GenBank/DDBJ databases">
        <title>Root nodule microbial communities of legume samples collected from USA, Mexico and Botswana.</title>
        <authorList>
            <person name="Hirsch A."/>
        </authorList>
    </citation>
    <scope>NUCLEOTIDE SEQUENCE [LARGE SCALE GENOMIC DNA]</scope>
    <source>
        <strain evidence="5 6">55</strain>
    </source>
</reference>
<dbReference type="PANTHER" id="PTHR21310:SF42">
    <property type="entry name" value="BIFUNCTIONAL AAC_APH"/>
    <property type="match status" value="1"/>
</dbReference>
<dbReference type="EMBL" id="JALXTC010000014">
    <property type="protein sequence ID" value="MCT2117051.1"/>
    <property type="molecule type" value="Genomic_DNA"/>
</dbReference>
<reference evidence="3" key="2">
    <citation type="submission" date="2022-04" db="EMBL/GenBank/DDBJ databases">
        <title>Human microbiome associated bacterial genomes.</title>
        <authorList>
            <person name="Sandstrom S."/>
            <person name="Salamzade R."/>
            <person name="Kalan L.R."/>
        </authorList>
    </citation>
    <scope>NUCLEOTIDE SEQUENCE</scope>
    <source>
        <strain evidence="3">P3-SID1762</strain>
    </source>
</reference>
<dbReference type="InterPro" id="IPR051678">
    <property type="entry name" value="AGP_Transferase"/>
</dbReference>
<dbReference type="InterPro" id="IPR002575">
    <property type="entry name" value="Aminoglycoside_PTrfase"/>
</dbReference>
<dbReference type="Gene3D" id="3.30.200.20">
    <property type="entry name" value="Phosphorylase Kinase, domain 1"/>
    <property type="match status" value="1"/>
</dbReference>
<keyword evidence="5" id="KW-0808">Transferase</keyword>
<proteinExistence type="predicted"/>
<dbReference type="EC" id="2.7.1.-" evidence="4"/>
<dbReference type="InterPro" id="IPR011009">
    <property type="entry name" value="Kinase-like_dom_sf"/>
</dbReference>
<dbReference type="GO" id="GO:0016740">
    <property type="term" value="F:transferase activity"/>
    <property type="evidence" value="ECO:0007669"/>
    <property type="project" value="UniProtKB-KW"/>
</dbReference>
<dbReference type="Proteomes" id="UP001560293">
    <property type="component" value="Unassembled WGS sequence"/>
</dbReference>